<dbReference type="Proteomes" id="UP001224122">
    <property type="component" value="Unassembled WGS sequence"/>
</dbReference>
<evidence type="ECO:0000313" key="2">
    <source>
        <dbReference type="Proteomes" id="UP001224122"/>
    </source>
</evidence>
<evidence type="ECO:0000313" key="1">
    <source>
        <dbReference type="EMBL" id="MDQ0201590.1"/>
    </source>
</evidence>
<dbReference type="Pfam" id="PF08863">
    <property type="entry name" value="YolD"/>
    <property type="match status" value="1"/>
</dbReference>
<dbReference type="RefSeq" id="WP_307413035.1">
    <property type="nucleotide sequence ID" value="NZ_JAUSTW010000010.1"/>
</dbReference>
<comment type="caution">
    <text evidence="1">The sequence shown here is derived from an EMBL/GenBank/DDBJ whole genome shotgun (WGS) entry which is preliminary data.</text>
</comment>
<gene>
    <name evidence="1" type="ORF">J2S10_004798</name>
</gene>
<protein>
    <recommendedName>
        <fullName evidence="3">YolD-like family protein</fullName>
    </recommendedName>
</protein>
<keyword evidence="2" id="KW-1185">Reference proteome</keyword>
<organism evidence="1 2">
    <name type="scientific">Neobacillus ginsengisoli</name>
    <dbReference type="NCBI Taxonomy" id="904295"/>
    <lineage>
        <taxon>Bacteria</taxon>
        <taxon>Bacillati</taxon>
        <taxon>Bacillota</taxon>
        <taxon>Bacilli</taxon>
        <taxon>Bacillales</taxon>
        <taxon>Bacillaceae</taxon>
        <taxon>Neobacillus</taxon>
    </lineage>
</organism>
<evidence type="ECO:0008006" key="3">
    <source>
        <dbReference type="Google" id="ProtNLM"/>
    </source>
</evidence>
<name>A0ABT9Y187_9BACI</name>
<dbReference type="InterPro" id="IPR014962">
    <property type="entry name" value="YolD"/>
</dbReference>
<accession>A0ABT9Y187</accession>
<dbReference type="EMBL" id="JAUSTW010000010">
    <property type="protein sequence ID" value="MDQ0201590.1"/>
    <property type="molecule type" value="Genomic_DNA"/>
</dbReference>
<sequence length="60" mass="6895">MILKALSKNRLITIIYYKKGLLQTCKGCISNLNLTEQVLSLKDEQEQIYSISLSSIKEIY</sequence>
<reference evidence="1 2" key="1">
    <citation type="submission" date="2023-07" db="EMBL/GenBank/DDBJ databases">
        <title>Genomic Encyclopedia of Type Strains, Phase IV (KMG-IV): sequencing the most valuable type-strain genomes for metagenomic binning, comparative biology and taxonomic classification.</title>
        <authorList>
            <person name="Goeker M."/>
        </authorList>
    </citation>
    <scope>NUCLEOTIDE SEQUENCE [LARGE SCALE GENOMIC DNA]</scope>
    <source>
        <strain evidence="1 2">DSM 27594</strain>
    </source>
</reference>
<proteinExistence type="predicted"/>